<organism evidence="2 3">
    <name type="scientific">Gulo gulo</name>
    <name type="common">Wolverine</name>
    <name type="synonym">Gluton</name>
    <dbReference type="NCBI Taxonomy" id="48420"/>
    <lineage>
        <taxon>Eukaryota</taxon>
        <taxon>Metazoa</taxon>
        <taxon>Chordata</taxon>
        <taxon>Craniata</taxon>
        <taxon>Vertebrata</taxon>
        <taxon>Euteleostomi</taxon>
        <taxon>Mammalia</taxon>
        <taxon>Eutheria</taxon>
        <taxon>Laurasiatheria</taxon>
        <taxon>Carnivora</taxon>
        <taxon>Caniformia</taxon>
        <taxon>Musteloidea</taxon>
        <taxon>Mustelidae</taxon>
        <taxon>Guloninae</taxon>
        <taxon>Gulo</taxon>
    </lineage>
</organism>
<name>A0A9X9LGS3_GULGU</name>
<sequence>SVGGGGGADLRCRAESAGQTVTGPHTSSPFPSPTAHRFAPSSRREQAPAWRRRLASHSSSPQARGALPRASRMLLLGVVGAAVGRVAGRGGDSLGFRGLLFLVLLSSLFPVWRG</sequence>
<evidence type="ECO:0000256" key="1">
    <source>
        <dbReference type="SAM" id="MobiDB-lite"/>
    </source>
</evidence>
<gene>
    <name evidence="2" type="ORF">BN2614_LOCUS1</name>
</gene>
<accession>A0A9X9LGS3</accession>
<reference evidence="2 3" key="1">
    <citation type="submission" date="2018-10" db="EMBL/GenBank/DDBJ databases">
        <authorList>
            <person name="Ekblom R."/>
            <person name="Jareborg N."/>
        </authorList>
    </citation>
    <scope>NUCLEOTIDE SEQUENCE [LARGE SCALE GENOMIC DNA]</scope>
    <source>
        <tissue evidence="2">Muscle</tissue>
    </source>
</reference>
<protein>
    <submittedName>
        <fullName evidence="2">Uncharacterized protein</fullName>
    </submittedName>
</protein>
<comment type="caution">
    <text evidence="2">The sequence shown here is derived from an EMBL/GenBank/DDBJ whole genome shotgun (WGS) entry which is preliminary data.</text>
</comment>
<feature type="compositionally biased region" description="Polar residues" evidence="1">
    <location>
        <begin position="17"/>
        <end position="29"/>
    </location>
</feature>
<dbReference type="AlphaFoldDB" id="A0A9X9LGS3"/>
<evidence type="ECO:0000313" key="2">
    <source>
        <dbReference type="EMBL" id="VCW67746.1"/>
    </source>
</evidence>
<keyword evidence="3" id="KW-1185">Reference proteome</keyword>
<feature type="region of interest" description="Disordered" evidence="1">
    <location>
        <begin position="1"/>
        <end position="66"/>
    </location>
</feature>
<dbReference type="EMBL" id="CYRY02003072">
    <property type="protein sequence ID" value="VCW67746.1"/>
    <property type="molecule type" value="Genomic_DNA"/>
</dbReference>
<proteinExistence type="predicted"/>
<evidence type="ECO:0000313" key="3">
    <source>
        <dbReference type="Proteomes" id="UP000269945"/>
    </source>
</evidence>
<dbReference type="Proteomes" id="UP000269945">
    <property type="component" value="Unassembled WGS sequence"/>
</dbReference>
<feature type="non-terminal residue" evidence="2">
    <location>
        <position position="1"/>
    </location>
</feature>